<evidence type="ECO:0000256" key="1">
    <source>
        <dbReference type="ARBA" id="ARBA00004123"/>
    </source>
</evidence>
<evidence type="ECO:0000256" key="4">
    <source>
        <dbReference type="ARBA" id="ARBA00023027"/>
    </source>
</evidence>
<reference evidence="10" key="1">
    <citation type="submission" date="2021-04" db="EMBL/GenBank/DDBJ databases">
        <authorList>
            <consortium name="Wellcome Sanger Institute Data Sharing"/>
        </authorList>
    </citation>
    <scope>NUCLEOTIDE SEQUENCE [LARGE SCALE GENOMIC DNA]</scope>
</reference>
<reference evidence="10" key="2">
    <citation type="submission" date="2025-08" db="UniProtKB">
        <authorList>
            <consortium name="Ensembl"/>
        </authorList>
    </citation>
    <scope>IDENTIFICATION</scope>
</reference>
<feature type="domain" description="Macro" evidence="9">
    <location>
        <begin position="124"/>
        <end position="306"/>
    </location>
</feature>
<dbReference type="Ensembl" id="ENSSAUT00010012751.1">
    <property type="protein sequence ID" value="ENSSAUP00010011984.1"/>
    <property type="gene ID" value="ENSSAUG00010005744.1"/>
</dbReference>
<organism evidence="10 11">
    <name type="scientific">Sparus aurata</name>
    <name type="common">Gilthead sea bream</name>
    <dbReference type="NCBI Taxonomy" id="8175"/>
    <lineage>
        <taxon>Eukaryota</taxon>
        <taxon>Metazoa</taxon>
        <taxon>Chordata</taxon>
        <taxon>Craniata</taxon>
        <taxon>Vertebrata</taxon>
        <taxon>Euteleostomi</taxon>
        <taxon>Actinopterygii</taxon>
        <taxon>Neopterygii</taxon>
        <taxon>Teleostei</taxon>
        <taxon>Neoteleostei</taxon>
        <taxon>Acanthomorphata</taxon>
        <taxon>Eupercaria</taxon>
        <taxon>Spariformes</taxon>
        <taxon>Sparidae</taxon>
        <taxon>Sparus</taxon>
    </lineage>
</organism>
<dbReference type="SMART" id="SM00506">
    <property type="entry name" value="A1pp"/>
    <property type="match status" value="1"/>
</dbReference>
<dbReference type="Gene3D" id="3.90.228.10">
    <property type="match status" value="1"/>
</dbReference>
<keyword evidence="11" id="KW-1185">Reference proteome</keyword>
<dbReference type="Gene3D" id="3.40.220.10">
    <property type="entry name" value="Leucine Aminopeptidase, subunit E, domain 1"/>
    <property type="match status" value="2"/>
</dbReference>
<evidence type="ECO:0000256" key="2">
    <source>
        <dbReference type="ARBA" id="ARBA00022676"/>
    </source>
</evidence>
<dbReference type="Proteomes" id="UP000472265">
    <property type="component" value="Chromosome 10"/>
</dbReference>
<evidence type="ECO:0000256" key="7">
    <source>
        <dbReference type="RuleBase" id="RU362114"/>
    </source>
</evidence>
<accession>A0A671UH22</accession>
<dbReference type="Pfam" id="PF00644">
    <property type="entry name" value="PARP"/>
    <property type="match status" value="1"/>
</dbReference>
<keyword evidence="4 7" id="KW-0520">NAD</keyword>
<dbReference type="Pfam" id="PF01661">
    <property type="entry name" value="Macro"/>
    <property type="match status" value="1"/>
</dbReference>
<dbReference type="GO" id="GO:0070212">
    <property type="term" value="P:protein poly-ADP-ribosylation"/>
    <property type="evidence" value="ECO:0007669"/>
    <property type="project" value="TreeGrafter"/>
</dbReference>
<dbReference type="InterPro" id="IPR043472">
    <property type="entry name" value="Macro_dom-like"/>
</dbReference>
<dbReference type="InParanoid" id="A0A671UH22"/>
<dbReference type="GO" id="GO:0010629">
    <property type="term" value="P:negative regulation of gene expression"/>
    <property type="evidence" value="ECO:0007669"/>
    <property type="project" value="TreeGrafter"/>
</dbReference>
<dbReference type="PROSITE" id="PS51059">
    <property type="entry name" value="PARP_CATALYTIC"/>
    <property type="match status" value="1"/>
</dbReference>
<dbReference type="SUPFAM" id="SSF56399">
    <property type="entry name" value="ADP-ribosylation"/>
    <property type="match status" value="1"/>
</dbReference>
<protein>
    <recommendedName>
        <fullName evidence="7">Poly [ADP-ribose] polymerase</fullName>
        <shortName evidence="7">PARP</shortName>
        <ecNumber evidence="7">2.4.2.-</ecNumber>
    </recommendedName>
</protein>
<dbReference type="InterPro" id="IPR012317">
    <property type="entry name" value="Poly(ADP-ribose)pol_cat_dom"/>
</dbReference>
<proteinExistence type="inferred from homology"/>
<dbReference type="GO" id="GO:1990404">
    <property type="term" value="F:NAD+-protein mono-ADP-ribosyltransferase activity"/>
    <property type="evidence" value="ECO:0007669"/>
    <property type="project" value="TreeGrafter"/>
</dbReference>
<dbReference type="PANTHER" id="PTHR14453">
    <property type="entry name" value="PARP/ZINC FINGER CCCH TYPE DOMAIN CONTAINING PROTEIN"/>
    <property type="match status" value="1"/>
</dbReference>
<feature type="domain" description="PARP catalytic" evidence="8">
    <location>
        <begin position="504"/>
        <end position="697"/>
    </location>
</feature>
<dbReference type="GO" id="GO:0005737">
    <property type="term" value="C:cytoplasm"/>
    <property type="evidence" value="ECO:0007669"/>
    <property type="project" value="TreeGrafter"/>
</dbReference>
<dbReference type="InterPro" id="IPR052056">
    <property type="entry name" value="Mono-ARTD/PARP"/>
</dbReference>
<dbReference type="FunFam" id="3.90.228.10:FF:000008">
    <property type="entry name" value="Poly [ADP-ribose] polymerase"/>
    <property type="match status" value="1"/>
</dbReference>
<evidence type="ECO:0000313" key="10">
    <source>
        <dbReference type="Ensembl" id="ENSSAUP00010011984.1"/>
    </source>
</evidence>
<feature type="domain" description="Macro" evidence="9">
    <location>
        <begin position="1"/>
        <end position="80"/>
    </location>
</feature>
<keyword evidence="2 7" id="KW-0328">Glycosyltransferase</keyword>
<keyword evidence="3 7" id="KW-0808">Transferase</keyword>
<dbReference type="GeneTree" id="ENSGT00940000154311"/>
<dbReference type="GO" id="GO:0003950">
    <property type="term" value="F:NAD+ poly-ADP-ribosyltransferase activity"/>
    <property type="evidence" value="ECO:0007669"/>
    <property type="project" value="UniProtKB-UniRule"/>
</dbReference>
<dbReference type="OMA" id="ECHNFGA"/>
<dbReference type="InterPro" id="IPR002589">
    <property type="entry name" value="Macro_dom"/>
</dbReference>
<sequence length="697" mass="76268">INTILTSCEERGFGSIALPVLGAGIALRFPDSVVAKVLLEEVHEFEQNRNSRTPMLINIVIHPNDDDSCEVMTNTFSVRYFLSPSGKENILRVANSQKCLILQNQPHVARQNLTSGATFAEGGTTVASYSLLDGLQVLVCQGDITKLGADALVNAANEDLDHGGGVAAALSKAGGPQVQKESRALVKQAGKIATGDVVVTTGGNLNCKKLLHAVGPVAGKSGGRERALLEKTVQSALNLAEMFELESIAIPCISSGLFGVPVDLSMLDGMTSAITDVKPKSVSLIRIVILQQQVFQAFRSHINLTHAVTEGTSTTSAPQDATFLSFKPLPAVINVIACSRDTIRTVGRDLEGILQKQLVEREVDVHNFSRLEAMEVEAVQAKVRLLEISLEYKRSGNAARDRSVSGVDVYVLKGLKEDVLSVIELVNKAVQEALCEDLQSKEEAMLALNVQWLIQKVNGDWQELSLHDNFLLEEAHLKKQVSVDVTNIQGLTLTCVTSSLALEIPTHWDPMRDELFKKVQLQPNSTEYQHVAQGFLKMANYNIQKIERVQNFYLWNAYAVCRQRILAKNGQADLGEKFLYHGTSAESCNLIERDRFDRSYAGTHAAAYGKGVYFAVDANYSAGGFSPADTAGLKRLYVARVLTGRYTVGNRDMKSPPPRGADPTDCFDSVVNNQQPPSMFVIFHDDQAYPEYLITFR</sequence>
<comment type="subcellular location">
    <subcellularLocation>
        <location evidence="1">Nucleus</location>
    </subcellularLocation>
</comment>
<dbReference type="CDD" id="cd02907">
    <property type="entry name" value="Macro_Af1521_BAL-like"/>
    <property type="match status" value="1"/>
</dbReference>
<comment type="similarity">
    <text evidence="6">Belongs to the ARTD/PARP family.</text>
</comment>
<reference evidence="10" key="3">
    <citation type="submission" date="2025-09" db="UniProtKB">
        <authorList>
            <consortium name="Ensembl"/>
        </authorList>
    </citation>
    <scope>IDENTIFICATION</scope>
</reference>
<dbReference type="AlphaFoldDB" id="A0A671UH22"/>
<evidence type="ECO:0000256" key="5">
    <source>
        <dbReference type="ARBA" id="ARBA00023242"/>
    </source>
</evidence>
<dbReference type="PROSITE" id="PS51154">
    <property type="entry name" value="MACRO"/>
    <property type="match status" value="2"/>
</dbReference>
<evidence type="ECO:0000313" key="11">
    <source>
        <dbReference type="Proteomes" id="UP000472265"/>
    </source>
</evidence>
<name>A0A671UH22_SPAAU</name>
<dbReference type="EC" id="2.4.2.-" evidence="7"/>
<dbReference type="GO" id="GO:0003714">
    <property type="term" value="F:transcription corepressor activity"/>
    <property type="evidence" value="ECO:0007669"/>
    <property type="project" value="TreeGrafter"/>
</dbReference>
<dbReference type="SUPFAM" id="SSF52949">
    <property type="entry name" value="Macro domain-like"/>
    <property type="match status" value="2"/>
</dbReference>
<dbReference type="GO" id="GO:0005634">
    <property type="term" value="C:nucleus"/>
    <property type="evidence" value="ECO:0007669"/>
    <property type="project" value="UniProtKB-SubCell"/>
</dbReference>
<evidence type="ECO:0000256" key="3">
    <source>
        <dbReference type="ARBA" id="ARBA00022679"/>
    </source>
</evidence>
<evidence type="ECO:0000256" key="6">
    <source>
        <dbReference type="ARBA" id="ARBA00024347"/>
    </source>
</evidence>
<dbReference type="PANTHER" id="PTHR14453:SF107">
    <property type="entry name" value="POLY [ADP-RIBOSE] POLYMERASE"/>
    <property type="match status" value="1"/>
</dbReference>
<evidence type="ECO:0000259" key="9">
    <source>
        <dbReference type="PROSITE" id="PS51154"/>
    </source>
</evidence>
<keyword evidence="5" id="KW-0539">Nucleus</keyword>
<evidence type="ECO:0000259" key="8">
    <source>
        <dbReference type="PROSITE" id="PS51059"/>
    </source>
</evidence>
<dbReference type="CDD" id="cd01439">
    <property type="entry name" value="TCCD_inducible_PARP_like"/>
    <property type="match status" value="1"/>
</dbReference>